<feature type="non-terminal residue" evidence="1">
    <location>
        <position position="71"/>
    </location>
</feature>
<organism evidence="1">
    <name type="scientific">Arion vulgaris</name>
    <dbReference type="NCBI Taxonomy" id="1028688"/>
    <lineage>
        <taxon>Eukaryota</taxon>
        <taxon>Metazoa</taxon>
        <taxon>Spiralia</taxon>
        <taxon>Lophotrochozoa</taxon>
        <taxon>Mollusca</taxon>
        <taxon>Gastropoda</taxon>
        <taxon>Heterobranchia</taxon>
        <taxon>Euthyneura</taxon>
        <taxon>Panpulmonata</taxon>
        <taxon>Eupulmonata</taxon>
        <taxon>Stylommatophora</taxon>
        <taxon>Helicina</taxon>
        <taxon>Arionoidea</taxon>
        <taxon>Arionidae</taxon>
        <taxon>Arion</taxon>
    </lineage>
</organism>
<accession>A0A0B6Y7G4</accession>
<dbReference type="EMBL" id="HACG01004545">
    <property type="protein sequence ID" value="CEK51410.1"/>
    <property type="molecule type" value="Transcribed_RNA"/>
</dbReference>
<name>A0A0B6Y7G4_9EUPU</name>
<sequence>NVLATFTVVHVDQVSFTDEAMPGATIVDVTVLEGVRGVVTDTAILGTMVGAVVVASSTSFVGTNEELILEG</sequence>
<protein>
    <submittedName>
        <fullName evidence="1">Uncharacterized protein</fullName>
    </submittedName>
</protein>
<gene>
    <name evidence="1" type="primary">ORF13349</name>
</gene>
<evidence type="ECO:0000313" key="1">
    <source>
        <dbReference type="EMBL" id="CEK51410.1"/>
    </source>
</evidence>
<feature type="non-terminal residue" evidence="1">
    <location>
        <position position="1"/>
    </location>
</feature>
<dbReference type="AlphaFoldDB" id="A0A0B6Y7G4"/>
<proteinExistence type="predicted"/>
<reference evidence="1" key="1">
    <citation type="submission" date="2014-12" db="EMBL/GenBank/DDBJ databases">
        <title>Insight into the proteome of Arion vulgaris.</title>
        <authorList>
            <person name="Aradska J."/>
            <person name="Bulat T."/>
            <person name="Smidak R."/>
            <person name="Sarate P."/>
            <person name="Gangsoo J."/>
            <person name="Sialana F."/>
            <person name="Bilban M."/>
            <person name="Lubec G."/>
        </authorList>
    </citation>
    <scope>NUCLEOTIDE SEQUENCE</scope>
    <source>
        <tissue evidence="1">Skin</tissue>
    </source>
</reference>